<dbReference type="PIRSF" id="PIRSF006704">
    <property type="entry name" value="TF_IIS"/>
    <property type="match status" value="1"/>
</dbReference>
<reference evidence="8" key="1">
    <citation type="submission" date="2020-11" db="EMBL/GenBank/DDBJ databases">
        <authorList>
            <person name="Tran Van P."/>
        </authorList>
    </citation>
    <scope>NUCLEOTIDE SEQUENCE</scope>
</reference>
<dbReference type="PANTHER" id="PTHR11477:SF0">
    <property type="entry name" value="IP08861P-RELATED"/>
    <property type="match status" value="1"/>
</dbReference>
<keyword evidence="9" id="KW-1185">Reference proteome</keyword>
<dbReference type="SUPFAM" id="SSF57783">
    <property type="entry name" value="Zinc beta-ribbon"/>
    <property type="match status" value="1"/>
</dbReference>
<evidence type="ECO:0000313" key="8">
    <source>
        <dbReference type="EMBL" id="CAD7642190.1"/>
    </source>
</evidence>
<dbReference type="GO" id="GO:0006351">
    <property type="term" value="P:DNA-templated transcription"/>
    <property type="evidence" value="ECO:0007669"/>
    <property type="project" value="InterPro"/>
</dbReference>
<feature type="domain" description="TFIIS-type" evidence="6">
    <location>
        <begin position="133"/>
        <end position="173"/>
    </location>
</feature>
<dbReference type="Pfam" id="PF07500">
    <property type="entry name" value="TFIIS_M"/>
    <property type="match status" value="1"/>
</dbReference>
<proteinExistence type="predicted"/>
<dbReference type="Proteomes" id="UP000759131">
    <property type="component" value="Unassembled WGS sequence"/>
</dbReference>
<keyword evidence="4" id="KW-0539">Nucleus</keyword>
<evidence type="ECO:0008006" key="10">
    <source>
        <dbReference type="Google" id="ProtNLM"/>
    </source>
</evidence>
<evidence type="ECO:0000259" key="7">
    <source>
        <dbReference type="PROSITE" id="PS51321"/>
    </source>
</evidence>
<evidence type="ECO:0000256" key="3">
    <source>
        <dbReference type="ARBA" id="ARBA00022833"/>
    </source>
</evidence>
<dbReference type="AlphaFoldDB" id="A0A7R9QDX8"/>
<sequence>MDSILRYGIRDETRLKSRELLLKSLLPNNEELKDDIFRVVKLAVEIEKHIFQEFQNTDNKYKTRVRSRIANLSDEQNASLRYRVLKGTVTVKEIATMSAEDMASDRMKQMRQQFHDEAIAANLLPEVFGTTCDLLKCPKCKSNTCTYSQVQIERADEPMTTLCLCITCGYRWRYD</sequence>
<dbReference type="CDD" id="cd13749">
    <property type="entry name" value="Zn-ribbon_TFIIS"/>
    <property type="match status" value="1"/>
</dbReference>
<evidence type="ECO:0000256" key="1">
    <source>
        <dbReference type="ARBA" id="ARBA00022723"/>
    </source>
</evidence>
<dbReference type="GO" id="GO:0008270">
    <property type="term" value="F:zinc ion binding"/>
    <property type="evidence" value="ECO:0007669"/>
    <property type="project" value="UniProtKB-KW"/>
</dbReference>
<dbReference type="PANTHER" id="PTHR11477">
    <property type="entry name" value="TRANSCRIPTION FACTOR S-II ZINC FINGER DOMAIN-CONTAINING PROTEIN"/>
    <property type="match status" value="1"/>
</dbReference>
<keyword evidence="2 5" id="KW-0863">Zinc-finger</keyword>
<dbReference type="InterPro" id="IPR035100">
    <property type="entry name" value="TF_IIS-typ"/>
</dbReference>
<name>A0A7R9QDX8_9ACAR</name>
<feature type="domain" description="TFIIS central" evidence="7">
    <location>
        <begin position="13"/>
        <end position="130"/>
    </location>
</feature>
<evidence type="ECO:0000313" key="9">
    <source>
        <dbReference type="Proteomes" id="UP000759131"/>
    </source>
</evidence>
<dbReference type="Gene3D" id="1.10.472.30">
    <property type="entry name" value="Transcription elongation factor S-II, central domain"/>
    <property type="match status" value="1"/>
</dbReference>
<dbReference type="PROSITE" id="PS51321">
    <property type="entry name" value="TFIIS_CENTRAL"/>
    <property type="match status" value="1"/>
</dbReference>
<dbReference type="EMBL" id="CAJPIZ010026695">
    <property type="protein sequence ID" value="CAG2119079.1"/>
    <property type="molecule type" value="Genomic_DNA"/>
</dbReference>
<dbReference type="Pfam" id="PF01096">
    <property type="entry name" value="Zn_ribbon_TFIIS"/>
    <property type="match status" value="1"/>
</dbReference>
<organism evidence="8">
    <name type="scientific">Medioppia subpectinata</name>
    <dbReference type="NCBI Taxonomy" id="1979941"/>
    <lineage>
        <taxon>Eukaryota</taxon>
        <taxon>Metazoa</taxon>
        <taxon>Ecdysozoa</taxon>
        <taxon>Arthropoda</taxon>
        <taxon>Chelicerata</taxon>
        <taxon>Arachnida</taxon>
        <taxon>Acari</taxon>
        <taxon>Acariformes</taxon>
        <taxon>Sarcoptiformes</taxon>
        <taxon>Oribatida</taxon>
        <taxon>Brachypylina</taxon>
        <taxon>Oppioidea</taxon>
        <taxon>Oppiidae</taxon>
        <taxon>Medioppia</taxon>
    </lineage>
</organism>
<keyword evidence="3" id="KW-0862">Zinc</keyword>
<evidence type="ECO:0000256" key="4">
    <source>
        <dbReference type="ARBA" id="ARBA00023242"/>
    </source>
</evidence>
<dbReference type="EMBL" id="OC881270">
    <property type="protein sequence ID" value="CAD7642190.1"/>
    <property type="molecule type" value="Genomic_DNA"/>
</dbReference>
<dbReference type="SUPFAM" id="SSF46942">
    <property type="entry name" value="Elongation factor TFIIS domain 2"/>
    <property type="match status" value="1"/>
</dbReference>
<dbReference type="SMART" id="SM00510">
    <property type="entry name" value="TFS2M"/>
    <property type="match status" value="1"/>
</dbReference>
<keyword evidence="1" id="KW-0479">Metal-binding</keyword>
<dbReference type="OrthoDB" id="44867at2759"/>
<dbReference type="Gene3D" id="2.20.25.10">
    <property type="match status" value="1"/>
</dbReference>
<dbReference type="InterPro" id="IPR001222">
    <property type="entry name" value="Znf_TFIIS"/>
</dbReference>
<accession>A0A7R9QDX8</accession>
<gene>
    <name evidence="8" type="ORF">OSB1V03_LOCUS19028</name>
</gene>
<evidence type="ECO:0000256" key="5">
    <source>
        <dbReference type="PROSITE-ProRule" id="PRU00472"/>
    </source>
</evidence>
<dbReference type="GO" id="GO:0005634">
    <property type="term" value="C:nucleus"/>
    <property type="evidence" value="ECO:0007669"/>
    <property type="project" value="TreeGrafter"/>
</dbReference>
<protein>
    <recommendedName>
        <fullName evidence="10">Transcription elongation factor S-II</fullName>
    </recommendedName>
</protein>
<evidence type="ECO:0000256" key="2">
    <source>
        <dbReference type="ARBA" id="ARBA00022771"/>
    </source>
</evidence>
<dbReference type="PROSITE" id="PS51133">
    <property type="entry name" value="ZF_TFIIS_2"/>
    <property type="match status" value="1"/>
</dbReference>
<dbReference type="GO" id="GO:0003676">
    <property type="term" value="F:nucleic acid binding"/>
    <property type="evidence" value="ECO:0007669"/>
    <property type="project" value="InterPro"/>
</dbReference>
<evidence type="ECO:0000259" key="6">
    <source>
        <dbReference type="PROSITE" id="PS51133"/>
    </source>
</evidence>
<dbReference type="InterPro" id="IPR003618">
    <property type="entry name" value="TFIIS_cen_dom"/>
</dbReference>
<dbReference type="SMART" id="SM00440">
    <property type="entry name" value="ZnF_C2C2"/>
    <property type="match status" value="1"/>
</dbReference>
<dbReference type="InterPro" id="IPR036575">
    <property type="entry name" value="TFIIS_cen_dom_sf"/>
</dbReference>